<name>A0A0D6L3P0_9BILA</name>
<reference evidence="1 2" key="1">
    <citation type="submission" date="2013-05" db="EMBL/GenBank/DDBJ databases">
        <title>Draft genome of the parasitic nematode Anyclostoma ceylanicum.</title>
        <authorList>
            <person name="Mitreva M."/>
        </authorList>
    </citation>
    <scope>NUCLEOTIDE SEQUENCE [LARGE SCALE GENOMIC DNA]</scope>
</reference>
<sequence>MNIEKLPRTFVKEGLEINSWESIKPYFEDLTNRTLSTEADFQQWLKDRSELDAILEEDAAWRYIRMTIDTTIEAHSAAYKQFVTEIQPKFAPYEDLLNRKMIESTFSAPEEKTEAYRIYHRSVQSALTLFREENIPLEAEMNEKSQEFGSISGAQTVEHNGETMTMQKASLLLKEQDEEL</sequence>
<protein>
    <recommendedName>
        <fullName evidence="3">M3 family oligoendopeptidase</fullName>
    </recommendedName>
</protein>
<dbReference type="Gene3D" id="1.10.1370.30">
    <property type="match status" value="1"/>
</dbReference>
<evidence type="ECO:0008006" key="3">
    <source>
        <dbReference type="Google" id="ProtNLM"/>
    </source>
</evidence>
<evidence type="ECO:0000313" key="2">
    <source>
        <dbReference type="Proteomes" id="UP000054495"/>
    </source>
</evidence>
<evidence type="ECO:0000313" key="1">
    <source>
        <dbReference type="EMBL" id="EPB65525.1"/>
    </source>
</evidence>
<keyword evidence="2" id="KW-1185">Reference proteome</keyword>
<accession>A0A0D6L3P0</accession>
<dbReference type="Proteomes" id="UP000054495">
    <property type="component" value="Unassembled WGS sequence"/>
</dbReference>
<dbReference type="AlphaFoldDB" id="A0A0D6L3P0"/>
<gene>
    <name evidence="1" type="ORF">ANCCEY_15411</name>
</gene>
<proteinExistence type="predicted"/>
<dbReference type="EMBL" id="KE127969">
    <property type="protein sequence ID" value="EPB65525.1"/>
    <property type="molecule type" value="Genomic_DNA"/>
</dbReference>
<organism evidence="1 2">
    <name type="scientific">Ancylostoma ceylanicum</name>
    <dbReference type="NCBI Taxonomy" id="53326"/>
    <lineage>
        <taxon>Eukaryota</taxon>
        <taxon>Metazoa</taxon>
        <taxon>Ecdysozoa</taxon>
        <taxon>Nematoda</taxon>
        <taxon>Chromadorea</taxon>
        <taxon>Rhabditida</taxon>
        <taxon>Rhabditina</taxon>
        <taxon>Rhabditomorpha</taxon>
        <taxon>Strongyloidea</taxon>
        <taxon>Ancylostomatidae</taxon>
        <taxon>Ancylostomatinae</taxon>
        <taxon>Ancylostoma</taxon>
    </lineage>
</organism>
<feature type="non-terminal residue" evidence="1">
    <location>
        <position position="180"/>
    </location>
</feature>